<accession>A0A183NNR0</accession>
<protein>
    <submittedName>
        <fullName evidence="2">Uncharacterized protein</fullName>
    </submittedName>
</protein>
<gene>
    <name evidence="2" type="ORF">SMTD_LOCUS3746</name>
</gene>
<feature type="region of interest" description="Disordered" evidence="1">
    <location>
        <begin position="18"/>
        <end position="54"/>
    </location>
</feature>
<reference evidence="2 3" key="1">
    <citation type="submission" date="2018-11" db="EMBL/GenBank/DDBJ databases">
        <authorList>
            <consortium name="Pathogen Informatics"/>
        </authorList>
    </citation>
    <scope>NUCLEOTIDE SEQUENCE [LARGE SCALE GENOMIC DNA]</scope>
    <source>
        <strain>Denwood</strain>
        <strain evidence="3">Zambia</strain>
    </source>
</reference>
<sequence>MIRRHLLSNTFRYSILNGSVGHPQSRMEQTADQKRRHSVGKQISRLHQQRSNCPKSIDPSEFVLIFRQALDNQN</sequence>
<name>A0A183NNR0_9TREM</name>
<dbReference type="Proteomes" id="UP000269396">
    <property type="component" value="Unassembled WGS sequence"/>
</dbReference>
<organism evidence="2 3">
    <name type="scientific">Schistosoma mattheei</name>
    <dbReference type="NCBI Taxonomy" id="31246"/>
    <lineage>
        <taxon>Eukaryota</taxon>
        <taxon>Metazoa</taxon>
        <taxon>Spiralia</taxon>
        <taxon>Lophotrochozoa</taxon>
        <taxon>Platyhelminthes</taxon>
        <taxon>Trematoda</taxon>
        <taxon>Digenea</taxon>
        <taxon>Strigeidida</taxon>
        <taxon>Schistosomatoidea</taxon>
        <taxon>Schistosomatidae</taxon>
        <taxon>Schistosoma</taxon>
    </lineage>
</organism>
<feature type="compositionally biased region" description="Polar residues" evidence="1">
    <location>
        <begin position="45"/>
        <end position="54"/>
    </location>
</feature>
<keyword evidence="3" id="KW-1185">Reference proteome</keyword>
<proteinExistence type="predicted"/>
<evidence type="ECO:0000256" key="1">
    <source>
        <dbReference type="SAM" id="MobiDB-lite"/>
    </source>
</evidence>
<dbReference type="EMBL" id="UZAL01007735">
    <property type="protein sequence ID" value="VDO98752.1"/>
    <property type="molecule type" value="Genomic_DNA"/>
</dbReference>
<evidence type="ECO:0000313" key="2">
    <source>
        <dbReference type="EMBL" id="VDO98752.1"/>
    </source>
</evidence>
<dbReference type="AlphaFoldDB" id="A0A183NNR0"/>
<evidence type="ECO:0000313" key="3">
    <source>
        <dbReference type="Proteomes" id="UP000269396"/>
    </source>
</evidence>